<proteinExistence type="predicted"/>
<dbReference type="EMBL" id="GBRH01199707">
    <property type="protein sequence ID" value="JAD98188.1"/>
    <property type="molecule type" value="Transcribed_RNA"/>
</dbReference>
<organism evidence="1">
    <name type="scientific">Arundo donax</name>
    <name type="common">Giant reed</name>
    <name type="synonym">Donax arundinaceus</name>
    <dbReference type="NCBI Taxonomy" id="35708"/>
    <lineage>
        <taxon>Eukaryota</taxon>
        <taxon>Viridiplantae</taxon>
        <taxon>Streptophyta</taxon>
        <taxon>Embryophyta</taxon>
        <taxon>Tracheophyta</taxon>
        <taxon>Spermatophyta</taxon>
        <taxon>Magnoliopsida</taxon>
        <taxon>Liliopsida</taxon>
        <taxon>Poales</taxon>
        <taxon>Poaceae</taxon>
        <taxon>PACMAD clade</taxon>
        <taxon>Arundinoideae</taxon>
        <taxon>Arundineae</taxon>
        <taxon>Arundo</taxon>
    </lineage>
</organism>
<sequence length="15" mass="1610">MVSLLRCLKNGGGVY</sequence>
<accession>A0A0A9EGR4</accession>
<reference evidence="1" key="2">
    <citation type="journal article" date="2015" name="Data Brief">
        <title>Shoot transcriptome of the giant reed, Arundo donax.</title>
        <authorList>
            <person name="Barrero R.A."/>
            <person name="Guerrero F.D."/>
            <person name="Moolhuijzen P."/>
            <person name="Goolsby J.A."/>
            <person name="Tidwell J."/>
            <person name="Bellgard S.E."/>
            <person name="Bellgard M.I."/>
        </authorList>
    </citation>
    <scope>NUCLEOTIDE SEQUENCE</scope>
    <source>
        <tissue evidence="1">Shoot tissue taken approximately 20 cm above the soil surface</tissue>
    </source>
</reference>
<evidence type="ECO:0000313" key="1">
    <source>
        <dbReference type="EMBL" id="JAD98188.1"/>
    </source>
</evidence>
<name>A0A0A9EGR4_ARUDO</name>
<protein>
    <submittedName>
        <fullName evidence="1">Uncharacterized protein</fullName>
    </submittedName>
</protein>
<reference evidence="1" key="1">
    <citation type="submission" date="2014-09" db="EMBL/GenBank/DDBJ databases">
        <authorList>
            <person name="Magalhaes I.L.F."/>
            <person name="Oliveira U."/>
            <person name="Santos F.R."/>
            <person name="Vidigal T.H.D.A."/>
            <person name="Brescovit A.D."/>
            <person name="Santos A.J."/>
        </authorList>
    </citation>
    <scope>NUCLEOTIDE SEQUENCE</scope>
    <source>
        <tissue evidence="1">Shoot tissue taken approximately 20 cm above the soil surface</tissue>
    </source>
</reference>